<dbReference type="eggNOG" id="ENOG5032BCJ">
    <property type="taxonomic scope" value="Bacteria"/>
</dbReference>
<dbReference type="KEGG" id="svo:SVI_3941"/>
<evidence type="ECO:0000313" key="4">
    <source>
        <dbReference type="Proteomes" id="UP000002350"/>
    </source>
</evidence>
<sequence length="89" mass="9958">MEHHQIGIKIISLALLATLSLPAYAYLDPGTGSIIFQAIIASVVMGFATIRLWWDKFISLFNSRKSDKESKKQSSESEEIVITDKENKS</sequence>
<keyword evidence="2" id="KW-1133">Transmembrane helix</keyword>
<dbReference type="HOGENOM" id="CLU_2467289_0_0_6"/>
<evidence type="ECO:0000313" key="3">
    <source>
        <dbReference type="EMBL" id="BAJ03912.1"/>
    </source>
</evidence>
<dbReference type="AlphaFoldDB" id="D4ZD17"/>
<dbReference type="RefSeq" id="WP_013053203.1">
    <property type="nucleotide sequence ID" value="NC_014012.1"/>
</dbReference>
<keyword evidence="4" id="KW-1185">Reference proteome</keyword>
<accession>D4ZD17</accession>
<dbReference type="Proteomes" id="UP000002350">
    <property type="component" value="Chromosome"/>
</dbReference>
<feature type="region of interest" description="Disordered" evidence="1">
    <location>
        <begin position="64"/>
        <end position="89"/>
    </location>
</feature>
<feature type="transmembrane region" description="Helical" evidence="2">
    <location>
        <begin position="35"/>
        <end position="54"/>
    </location>
</feature>
<organism evidence="3 4">
    <name type="scientific">Shewanella violacea (strain JCM 10179 / CIP 106290 / LMG 19151 / DSS12)</name>
    <dbReference type="NCBI Taxonomy" id="637905"/>
    <lineage>
        <taxon>Bacteria</taxon>
        <taxon>Pseudomonadati</taxon>
        <taxon>Pseudomonadota</taxon>
        <taxon>Gammaproteobacteria</taxon>
        <taxon>Alteromonadales</taxon>
        <taxon>Shewanellaceae</taxon>
        <taxon>Shewanella</taxon>
    </lineage>
</organism>
<evidence type="ECO:0000256" key="1">
    <source>
        <dbReference type="SAM" id="MobiDB-lite"/>
    </source>
</evidence>
<dbReference type="OrthoDB" id="7411034at2"/>
<feature type="compositionally biased region" description="Basic and acidic residues" evidence="1">
    <location>
        <begin position="64"/>
        <end position="75"/>
    </location>
</feature>
<reference evidence="4" key="1">
    <citation type="journal article" date="2010" name="Mol. Biosyst.">
        <title>Complete genome sequence and comparative analysis of Shewanella violacea, a psychrophilic and piezophilic bacterium from deep sea floor sediments.</title>
        <authorList>
            <person name="Aono E."/>
            <person name="Baba T."/>
            <person name="Ara T."/>
            <person name="Nishi T."/>
            <person name="Nakamichi T."/>
            <person name="Inamoto E."/>
            <person name="Toyonaga H."/>
            <person name="Hasegawa M."/>
            <person name="Takai Y."/>
            <person name="Okumura Y."/>
            <person name="Baba M."/>
            <person name="Tomita M."/>
            <person name="Kato C."/>
            <person name="Oshima T."/>
            <person name="Nakasone K."/>
            <person name="Mori H."/>
        </authorList>
    </citation>
    <scope>NUCLEOTIDE SEQUENCE [LARGE SCALE GENOMIC DNA]</scope>
    <source>
        <strain evidence="4">JCM 10179 / CIP 106290 / LMG 19151 / DSS12</strain>
    </source>
</reference>
<proteinExistence type="predicted"/>
<gene>
    <name evidence="3" type="ordered locus">SVI_3941</name>
</gene>
<evidence type="ECO:0000256" key="2">
    <source>
        <dbReference type="SAM" id="Phobius"/>
    </source>
</evidence>
<protein>
    <submittedName>
        <fullName evidence="3">Uncharacterized protein</fullName>
    </submittedName>
</protein>
<keyword evidence="2" id="KW-0812">Transmembrane</keyword>
<name>D4ZD17_SHEVD</name>
<keyword evidence="2" id="KW-0472">Membrane</keyword>
<dbReference type="EMBL" id="AP011177">
    <property type="protein sequence ID" value="BAJ03912.1"/>
    <property type="molecule type" value="Genomic_DNA"/>
</dbReference>